<protein>
    <submittedName>
        <fullName evidence="2">Phosphoenolpyruvate phosphomutase</fullName>
    </submittedName>
</protein>
<dbReference type="CDD" id="cd00377">
    <property type="entry name" value="ICL_PEPM"/>
    <property type="match status" value="1"/>
</dbReference>
<dbReference type="InterPro" id="IPR040442">
    <property type="entry name" value="Pyrv_kinase-like_dom_sf"/>
</dbReference>
<reference evidence="2 3" key="1">
    <citation type="submission" date="2020-05" db="EMBL/GenBank/DDBJ databases">
        <title>Whole genome sequencing and identification of novel metabolites from Paenibacillus alvei strain JR949.</title>
        <authorList>
            <person name="Rajendhran J."/>
            <person name="Sree Pranav P."/>
            <person name="Mahalakshmi B."/>
            <person name="Karthikeyan R."/>
        </authorList>
    </citation>
    <scope>NUCLEOTIDE SEQUENCE [LARGE SCALE GENOMIC DNA]</scope>
    <source>
        <strain evidence="2 3">JR949</strain>
    </source>
</reference>
<dbReference type="PANTHER" id="PTHR42905">
    <property type="entry name" value="PHOSPHOENOLPYRUVATE CARBOXYLASE"/>
    <property type="match status" value="1"/>
</dbReference>
<dbReference type="PANTHER" id="PTHR42905:SF7">
    <property type="entry name" value="PHOSPHOENOLPYRUVATE PHOSPHOMUTASE"/>
    <property type="match status" value="1"/>
</dbReference>
<gene>
    <name evidence="2" type="ORF">HMI46_25105</name>
</gene>
<name>A0AAP7A1Q7_PAEAL</name>
<sequence length="297" mass="32720">MVKETKAKQLRKMLKGDKLILVAGAHDGLSAKLAERNGFHAIWASGLGISAVQTVPDASILTMTEFLQAALVMNEACDLPIIADCDSGYGNVHNIVRMVEKYESAGIAGVCIEDKVYPKLNSFDNREQKLVLIEDFCAKIRAAKATKQDPDFVLIARVEALIAGLGQDEAQKRARAYAVAGADAILIHSKQKTVDEIAEFIRRWDLDVPIVLVPTKYPDITFADLERMGVRMSIYANQALRVSVSAIDNVLKRIVEAGSTKDIEGEIASVEEIFELQGVPEMKLKELEFYHEKTISS</sequence>
<evidence type="ECO:0000313" key="3">
    <source>
        <dbReference type="Proteomes" id="UP000552038"/>
    </source>
</evidence>
<organism evidence="2 3">
    <name type="scientific">Paenibacillus alvei</name>
    <name type="common">Bacillus alvei</name>
    <dbReference type="NCBI Taxonomy" id="44250"/>
    <lineage>
        <taxon>Bacteria</taxon>
        <taxon>Bacillati</taxon>
        <taxon>Bacillota</taxon>
        <taxon>Bacilli</taxon>
        <taxon>Bacillales</taxon>
        <taxon>Paenibacillaceae</taxon>
        <taxon>Paenibacillus</taxon>
    </lineage>
</organism>
<dbReference type="EMBL" id="JABFOR010000057">
    <property type="protein sequence ID" value="NOJ73796.1"/>
    <property type="molecule type" value="Genomic_DNA"/>
</dbReference>
<accession>A0AAP7A1Q7</accession>
<evidence type="ECO:0000313" key="2">
    <source>
        <dbReference type="EMBL" id="NOJ73796.1"/>
    </source>
</evidence>
<dbReference type="InterPro" id="IPR039556">
    <property type="entry name" value="ICL/PEPM"/>
</dbReference>
<dbReference type="Gene3D" id="3.20.20.60">
    <property type="entry name" value="Phosphoenolpyruvate-binding domains"/>
    <property type="match status" value="1"/>
</dbReference>
<dbReference type="RefSeq" id="WP_171419580.1">
    <property type="nucleotide sequence ID" value="NZ_JABFOR010000057.1"/>
</dbReference>
<dbReference type="GO" id="GO:0003824">
    <property type="term" value="F:catalytic activity"/>
    <property type="evidence" value="ECO:0007669"/>
    <property type="project" value="InterPro"/>
</dbReference>
<comment type="similarity">
    <text evidence="1">Belongs to the isocitrate lyase/PEP mutase superfamily. PEP mutase family.</text>
</comment>
<dbReference type="AlphaFoldDB" id="A0AAP7A1Q7"/>
<dbReference type="SUPFAM" id="SSF51621">
    <property type="entry name" value="Phosphoenolpyruvate/pyruvate domain"/>
    <property type="match status" value="1"/>
</dbReference>
<proteinExistence type="inferred from homology"/>
<dbReference type="Proteomes" id="UP000552038">
    <property type="component" value="Unassembled WGS sequence"/>
</dbReference>
<dbReference type="InterPro" id="IPR015813">
    <property type="entry name" value="Pyrv/PenolPyrv_kinase-like_dom"/>
</dbReference>
<comment type="caution">
    <text evidence="2">The sequence shown here is derived from an EMBL/GenBank/DDBJ whole genome shotgun (WGS) entry which is preliminary data.</text>
</comment>
<evidence type="ECO:0000256" key="1">
    <source>
        <dbReference type="ARBA" id="ARBA00038455"/>
    </source>
</evidence>
<dbReference type="Pfam" id="PF13714">
    <property type="entry name" value="PEP_mutase"/>
    <property type="match status" value="1"/>
</dbReference>